<feature type="compositionally biased region" description="Basic residues" evidence="1">
    <location>
        <begin position="73"/>
        <end position="86"/>
    </location>
</feature>
<sequence>MGRDKVLHQKECRAEKKKKEYQLRCEREEQRKYTNSSSEFVSDVLRTSTDVGSDSSYNSDNNFSIPSNYNKQMPKKGKAQKRKKVRGTGSTSLITPQLAATLDRPNISHPKATFIVTAMLQSLSQNVDDVPLSRSSLRRARQNAHAELYTNIKKNSKLNGLP</sequence>
<dbReference type="OrthoDB" id="8123083at2759"/>
<reference evidence="2" key="1">
    <citation type="submission" date="2021-12" db="EMBL/GenBank/DDBJ databases">
        <authorList>
            <person name="King R."/>
        </authorList>
    </citation>
    <scope>NUCLEOTIDE SEQUENCE</scope>
</reference>
<evidence type="ECO:0000313" key="2">
    <source>
        <dbReference type="EMBL" id="CAH0547055.1"/>
    </source>
</evidence>
<feature type="compositionally biased region" description="Low complexity" evidence="1">
    <location>
        <begin position="50"/>
        <end position="64"/>
    </location>
</feature>
<dbReference type="AlphaFoldDB" id="A0A9P0ANU5"/>
<dbReference type="EMBL" id="OV121132">
    <property type="protein sequence ID" value="CAH0547055.1"/>
    <property type="molecule type" value="Genomic_DNA"/>
</dbReference>
<organism evidence="2 3">
    <name type="scientific">Brassicogethes aeneus</name>
    <name type="common">Rape pollen beetle</name>
    <name type="synonym">Meligethes aeneus</name>
    <dbReference type="NCBI Taxonomy" id="1431903"/>
    <lineage>
        <taxon>Eukaryota</taxon>
        <taxon>Metazoa</taxon>
        <taxon>Ecdysozoa</taxon>
        <taxon>Arthropoda</taxon>
        <taxon>Hexapoda</taxon>
        <taxon>Insecta</taxon>
        <taxon>Pterygota</taxon>
        <taxon>Neoptera</taxon>
        <taxon>Endopterygota</taxon>
        <taxon>Coleoptera</taxon>
        <taxon>Polyphaga</taxon>
        <taxon>Cucujiformia</taxon>
        <taxon>Nitidulidae</taxon>
        <taxon>Meligethinae</taxon>
        <taxon>Brassicogethes</taxon>
    </lineage>
</organism>
<proteinExistence type="predicted"/>
<gene>
    <name evidence="2" type="ORF">MELIAE_LOCUS1107</name>
</gene>
<keyword evidence="3" id="KW-1185">Reference proteome</keyword>
<evidence type="ECO:0000256" key="1">
    <source>
        <dbReference type="SAM" id="MobiDB-lite"/>
    </source>
</evidence>
<feature type="region of interest" description="Disordered" evidence="1">
    <location>
        <begin position="48"/>
        <end position="92"/>
    </location>
</feature>
<protein>
    <submittedName>
        <fullName evidence="2">Uncharacterized protein</fullName>
    </submittedName>
</protein>
<name>A0A9P0ANU5_BRAAE</name>
<accession>A0A9P0ANU5</accession>
<evidence type="ECO:0000313" key="3">
    <source>
        <dbReference type="Proteomes" id="UP001154078"/>
    </source>
</evidence>
<dbReference type="Proteomes" id="UP001154078">
    <property type="component" value="Chromosome 1"/>
</dbReference>